<evidence type="ECO:0000313" key="3">
    <source>
        <dbReference type="Proteomes" id="UP000252519"/>
    </source>
</evidence>
<proteinExistence type="predicted"/>
<organism evidence="2 3">
    <name type="scientific">Ancylostoma caninum</name>
    <name type="common">Dog hookworm</name>
    <dbReference type="NCBI Taxonomy" id="29170"/>
    <lineage>
        <taxon>Eukaryota</taxon>
        <taxon>Metazoa</taxon>
        <taxon>Ecdysozoa</taxon>
        <taxon>Nematoda</taxon>
        <taxon>Chromadorea</taxon>
        <taxon>Rhabditida</taxon>
        <taxon>Rhabditina</taxon>
        <taxon>Rhabditomorpha</taxon>
        <taxon>Strongyloidea</taxon>
        <taxon>Ancylostomatidae</taxon>
        <taxon>Ancylostomatinae</taxon>
        <taxon>Ancylostoma</taxon>
    </lineage>
</organism>
<gene>
    <name evidence="2" type="ORF">ANCCAN_15896</name>
</gene>
<feature type="region of interest" description="Disordered" evidence="1">
    <location>
        <begin position="1"/>
        <end position="31"/>
    </location>
</feature>
<evidence type="ECO:0000313" key="2">
    <source>
        <dbReference type="EMBL" id="RCN38197.1"/>
    </source>
</evidence>
<dbReference type="Proteomes" id="UP000252519">
    <property type="component" value="Unassembled WGS sequence"/>
</dbReference>
<protein>
    <submittedName>
        <fullName evidence="2">Uncharacterized protein</fullName>
    </submittedName>
</protein>
<accession>A0A368G6A7</accession>
<name>A0A368G6A7_ANCCA</name>
<evidence type="ECO:0000256" key="1">
    <source>
        <dbReference type="SAM" id="MobiDB-lite"/>
    </source>
</evidence>
<comment type="caution">
    <text evidence="2">The sequence shown here is derived from an EMBL/GenBank/DDBJ whole genome shotgun (WGS) entry which is preliminary data.</text>
</comment>
<sequence length="142" mass="16011">MYTPTNECETTPPIPASAHGQSRHKVNERRSRLDTPEHAEVLHESQHFFRDSDANWDRWIEFADNRSNIGRLAACAGDPRHASRSHGHCRAEACACIQSSAENCATNQCVPFKCVFCAFTAACSCRLYGRRKDNNNNTEQEL</sequence>
<dbReference type="EMBL" id="JOJR01000416">
    <property type="protein sequence ID" value="RCN38197.1"/>
    <property type="molecule type" value="Genomic_DNA"/>
</dbReference>
<dbReference type="AlphaFoldDB" id="A0A368G6A7"/>
<keyword evidence="3" id="KW-1185">Reference proteome</keyword>
<reference evidence="2 3" key="1">
    <citation type="submission" date="2014-10" db="EMBL/GenBank/DDBJ databases">
        <title>Draft genome of the hookworm Ancylostoma caninum.</title>
        <authorList>
            <person name="Mitreva M."/>
        </authorList>
    </citation>
    <scope>NUCLEOTIDE SEQUENCE [LARGE SCALE GENOMIC DNA]</scope>
    <source>
        <strain evidence="2 3">Baltimore</strain>
    </source>
</reference>